<dbReference type="EMBL" id="UGPZ01000001">
    <property type="protein sequence ID" value="STY88587.1"/>
    <property type="molecule type" value="Genomic_DNA"/>
</dbReference>
<keyword evidence="1" id="KW-1133">Transmembrane helix</keyword>
<gene>
    <name evidence="2" type="ORF">NCTC9426_00025</name>
</gene>
<feature type="transmembrane region" description="Helical" evidence="1">
    <location>
        <begin position="13"/>
        <end position="33"/>
    </location>
</feature>
<dbReference type="Proteomes" id="UP000254133">
    <property type="component" value="Unassembled WGS sequence"/>
</dbReference>
<reference evidence="2 3" key="1">
    <citation type="submission" date="2018-06" db="EMBL/GenBank/DDBJ databases">
        <authorList>
            <consortium name="Pathogen Informatics"/>
            <person name="Doyle S."/>
        </authorList>
    </citation>
    <scope>NUCLEOTIDE SEQUENCE [LARGE SCALE GENOMIC DNA]</scope>
    <source>
        <strain evidence="2 3">NCTC9426</strain>
    </source>
</reference>
<dbReference type="AlphaFoldDB" id="A0A378PTF2"/>
<evidence type="ECO:0000313" key="2">
    <source>
        <dbReference type="EMBL" id="STY88587.1"/>
    </source>
</evidence>
<protein>
    <submittedName>
        <fullName evidence="2">Uncharacterized protein</fullName>
    </submittedName>
</protein>
<name>A0A378PTF2_MORBO</name>
<accession>A0A378PTF2</accession>
<keyword evidence="1" id="KW-0812">Transmembrane</keyword>
<sequence>MYNLDITDDFYDFFFNGMLGIYTPIFFFTKHFCGW</sequence>
<organism evidence="2 3">
    <name type="scientific">Moraxella bovis</name>
    <dbReference type="NCBI Taxonomy" id="476"/>
    <lineage>
        <taxon>Bacteria</taxon>
        <taxon>Pseudomonadati</taxon>
        <taxon>Pseudomonadota</taxon>
        <taxon>Gammaproteobacteria</taxon>
        <taxon>Moraxellales</taxon>
        <taxon>Moraxellaceae</taxon>
        <taxon>Moraxella</taxon>
    </lineage>
</organism>
<evidence type="ECO:0000256" key="1">
    <source>
        <dbReference type="SAM" id="Phobius"/>
    </source>
</evidence>
<keyword evidence="1" id="KW-0472">Membrane</keyword>
<proteinExistence type="predicted"/>
<evidence type="ECO:0000313" key="3">
    <source>
        <dbReference type="Proteomes" id="UP000254133"/>
    </source>
</evidence>